<evidence type="ECO:0000313" key="1">
    <source>
        <dbReference type="EMBL" id="USG61836.1"/>
    </source>
</evidence>
<proteinExistence type="predicted"/>
<sequence>MDNFACQYQPHKSLAELKIRSKIMLKSANQNNPGTIELFSRNGVAAGPYKHKDGLKLVSQWAGFKNWQHASHVLSGSSQIGEDMGTLWYTRRCQVFLNIWCRDYDEAKKQHLLHPGKYIVPFKTQFIIVDDDYMKALGIKMDMSDFDTNEEGNLAGQYGTKNWDNYTFSRIQFALGNTVSF</sequence>
<protein>
    <submittedName>
        <fullName evidence="1">Uncharacterized protein</fullName>
    </submittedName>
</protein>
<dbReference type="Proteomes" id="UP001056291">
    <property type="component" value="Chromosome"/>
</dbReference>
<dbReference type="RefSeq" id="WP_251935120.1">
    <property type="nucleotide sequence ID" value="NZ_CP098747.1"/>
</dbReference>
<evidence type="ECO:0000313" key="2">
    <source>
        <dbReference type="Proteomes" id="UP001056291"/>
    </source>
</evidence>
<dbReference type="EMBL" id="CP098747">
    <property type="protein sequence ID" value="USG61836.1"/>
    <property type="molecule type" value="Genomic_DNA"/>
</dbReference>
<keyword evidence="2" id="KW-1185">Reference proteome</keyword>
<name>A0ABY4W3S5_9PROT</name>
<accession>A0ABY4W3S5</accession>
<reference evidence="1" key="1">
    <citation type="submission" date="2022-06" db="EMBL/GenBank/DDBJ databases">
        <title>Sneathiella actinostolidae sp. nov., isolated from a sea anemonein the Western Pacific Ocean.</title>
        <authorList>
            <person name="Wei M.J."/>
        </authorList>
    </citation>
    <scope>NUCLEOTIDE SEQUENCE</scope>
    <source>
        <strain evidence="1">PHK-P5</strain>
    </source>
</reference>
<organism evidence="1 2">
    <name type="scientific">Sneathiella marina</name>
    <dbReference type="NCBI Taxonomy" id="2950108"/>
    <lineage>
        <taxon>Bacteria</taxon>
        <taxon>Pseudomonadati</taxon>
        <taxon>Pseudomonadota</taxon>
        <taxon>Alphaproteobacteria</taxon>
        <taxon>Sneathiellales</taxon>
        <taxon>Sneathiellaceae</taxon>
        <taxon>Sneathiella</taxon>
    </lineage>
</organism>
<gene>
    <name evidence="1" type="ORF">NBZ79_02465</name>
</gene>